<protein>
    <submittedName>
        <fullName evidence="5">Radical SAM protein</fullName>
    </submittedName>
</protein>
<dbReference type="GO" id="GO:0046872">
    <property type="term" value="F:metal ion binding"/>
    <property type="evidence" value="ECO:0007669"/>
    <property type="project" value="UniProtKB-KW"/>
</dbReference>
<name>A0A176K143_9BACT</name>
<accession>A0A176K143</accession>
<keyword evidence="2" id="KW-0408">Iron</keyword>
<feature type="domain" description="Radical SAM core" evidence="4">
    <location>
        <begin position="23"/>
        <end position="179"/>
    </location>
</feature>
<keyword evidence="6" id="KW-1185">Reference proteome</keyword>
<gene>
    <name evidence="5" type="ORF">AT15_10345</name>
</gene>
<dbReference type="SFLD" id="SFLDG01084">
    <property type="entry name" value="Uncharacterised_Radical_SAM_Su"/>
    <property type="match status" value="1"/>
</dbReference>
<dbReference type="PANTHER" id="PTHR43432:SF6">
    <property type="entry name" value="RADICAL SAM CORE DOMAIN-CONTAINING PROTEIN"/>
    <property type="match status" value="1"/>
</dbReference>
<dbReference type="InterPro" id="IPR058240">
    <property type="entry name" value="rSAM_sf"/>
</dbReference>
<dbReference type="PANTHER" id="PTHR43432">
    <property type="entry name" value="SLR0285 PROTEIN"/>
    <property type="match status" value="1"/>
</dbReference>
<evidence type="ECO:0000256" key="1">
    <source>
        <dbReference type="ARBA" id="ARBA00022723"/>
    </source>
</evidence>
<proteinExistence type="predicted"/>
<evidence type="ECO:0000259" key="4">
    <source>
        <dbReference type="Pfam" id="PF04055"/>
    </source>
</evidence>
<evidence type="ECO:0000256" key="2">
    <source>
        <dbReference type="ARBA" id="ARBA00023004"/>
    </source>
</evidence>
<keyword evidence="1" id="KW-0479">Metal-binding</keyword>
<dbReference type="Gene3D" id="3.80.30.30">
    <property type="match status" value="1"/>
</dbReference>
<reference evidence="5 6" key="1">
    <citation type="submission" date="2014-02" db="EMBL/GenBank/DDBJ databases">
        <title>Kosmotoga genome sequencing.</title>
        <authorList>
            <person name="Pollo S.M."/>
            <person name="Charchuk R."/>
            <person name="Nesbo C.L."/>
        </authorList>
    </citation>
    <scope>NUCLEOTIDE SEQUENCE [LARGE SCALE GENOMIC DNA]</scope>
    <source>
        <strain evidence="5 6">S304</strain>
    </source>
</reference>
<keyword evidence="3" id="KW-0411">Iron-sulfur</keyword>
<dbReference type="Pfam" id="PF04055">
    <property type="entry name" value="Radical_SAM"/>
    <property type="match status" value="1"/>
</dbReference>
<organism evidence="5 6">
    <name type="scientific">Kosmotoga arenicorallina S304</name>
    <dbReference type="NCBI Taxonomy" id="1453497"/>
    <lineage>
        <taxon>Bacteria</taxon>
        <taxon>Thermotogati</taxon>
        <taxon>Thermotogota</taxon>
        <taxon>Thermotogae</taxon>
        <taxon>Kosmotogales</taxon>
        <taxon>Kosmotogaceae</taxon>
        <taxon>Kosmotoga</taxon>
    </lineage>
</organism>
<dbReference type="SFLD" id="SFLDS00029">
    <property type="entry name" value="Radical_SAM"/>
    <property type="match status" value="1"/>
</dbReference>
<dbReference type="EMBL" id="JFHK01000009">
    <property type="protein sequence ID" value="OAA30429.1"/>
    <property type="molecule type" value="Genomic_DNA"/>
</dbReference>
<dbReference type="SUPFAM" id="SSF102114">
    <property type="entry name" value="Radical SAM enzymes"/>
    <property type="match status" value="1"/>
</dbReference>
<dbReference type="InterPro" id="IPR040086">
    <property type="entry name" value="MJ0683-like"/>
</dbReference>
<dbReference type="OrthoDB" id="9787478at2"/>
<dbReference type="GO" id="GO:0051536">
    <property type="term" value="F:iron-sulfur cluster binding"/>
    <property type="evidence" value="ECO:0007669"/>
    <property type="project" value="UniProtKB-KW"/>
</dbReference>
<dbReference type="STRING" id="1453497.AT15_10345"/>
<sequence>MIYETTVKNPITKSGIPVADYAINPYIGCTIGCKYCFAKFIGAFKYKKGLWGRDVWIRKNIPDVLPGSLSKISRGRFFISSACDPYQHIEKKTRLTREILKILISRGIPVFIMTKSALILRDLDLLKKAEELIVNITITSDREDVRKILEPGSPSFEERLETAKKMKEAGINVGIFVGPVLPMNSKKLAYGLKKIVDRVHLDPLNYPNQVRALYKKLGWESWLHRDKFEQVKESFENIFGKENIN</sequence>
<dbReference type="Proteomes" id="UP000077339">
    <property type="component" value="Unassembled WGS sequence"/>
</dbReference>
<dbReference type="PATRIC" id="fig|1453497.3.peg.2043"/>
<evidence type="ECO:0000256" key="3">
    <source>
        <dbReference type="ARBA" id="ARBA00023014"/>
    </source>
</evidence>
<dbReference type="InterPro" id="IPR007197">
    <property type="entry name" value="rSAM"/>
</dbReference>
<dbReference type="CDD" id="cd01335">
    <property type="entry name" value="Radical_SAM"/>
    <property type="match status" value="1"/>
</dbReference>
<dbReference type="RefSeq" id="WP_068347532.1">
    <property type="nucleotide sequence ID" value="NZ_JFHK01000009.1"/>
</dbReference>
<dbReference type="GO" id="GO:0003824">
    <property type="term" value="F:catalytic activity"/>
    <property type="evidence" value="ECO:0007669"/>
    <property type="project" value="InterPro"/>
</dbReference>
<comment type="caution">
    <text evidence="5">The sequence shown here is derived from an EMBL/GenBank/DDBJ whole genome shotgun (WGS) entry which is preliminary data.</text>
</comment>
<dbReference type="AlphaFoldDB" id="A0A176K143"/>
<evidence type="ECO:0000313" key="6">
    <source>
        <dbReference type="Proteomes" id="UP000077339"/>
    </source>
</evidence>
<evidence type="ECO:0000313" key="5">
    <source>
        <dbReference type="EMBL" id="OAA30429.1"/>
    </source>
</evidence>